<protein>
    <submittedName>
        <fullName evidence="7">RICIN domain-containing protein</fullName>
    </submittedName>
</protein>
<organism evidence="7 8">
    <name type="scientific">Streptomyces flavalbus</name>
    <dbReference type="NCBI Taxonomy" id="2665155"/>
    <lineage>
        <taxon>Bacteria</taxon>
        <taxon>Bacillati</taxon>
        <taxon>Actinomycetota</taxon>
        <taxon>Actinomycetes</taxon>
        <taxon>Kitasatosporales</taxon>
        <taxon>Streptomycetaceae</taxon>
        <taxon>Streptomyces</taxon>
    </lineage>
</organism>
<dbReference type="Pfam" id="PF00150">
    <property type="entry name" value="Cellulase"/>
    <property type="match status" value="1"/>
</dbReference>
<dbReference type="InterPro" id="IPR001547">
    <property type="entry name" value="Glyco_hydro_5"/>
</dbReference>
<evidence type="ECO:0000256" key="5">
    <source>
        <dbReference type="SAM" id="SignalP"/>
    </source>
</evidence>
<comment type="similarity">
    <text evidence="3">Belongs to the glycosyl hydrolase 5 (cellulase A) family.</text>
</comment>
<dbReference type="PANTHER" id="PTHR34142">
    <property type="entry name" value="ENDO-BETA-1,4-GLUCANASE A"/>
    <property type="match status" value="1"/>
</dbReference>
<comment type="caution">
    <text evidence="7">The sequence shown here is derived from an EMBL/GenBank/DDBJ whole genome shotgun (WGS) entry which is preliminary data.</text>
</comment>
<sequence>MPHTPRQRHLARALACVLTALSTLAVVEPQSASPAAAADTAQFRGVNWARLGDNFHGGPLVLHGLSGSDSYQTVVAKANAVYTGFENNLGANTVRLPVNTYTVGTSWWSAYTGAIDAATAKGFKVILSYWEDGVAAQGGRIVNPSAFDTMWNTVLARYGTNSLVYFEPMNEPAGHSASEWANLVSDWISGHPSIPRNRVFVSGAGLNTDIASMCADRRLDGTFLSLHHYTFFSGAKTYDQWVTYLRNAIGSCADRTVVDEFGAPMDTGIDYHDATSTDNFVRYFRATTTVLRELRIGSVYWPGLGGKIRAGQGDDWYAMQKLHGTGTDLTLSTPSASGRERLRYGWGLDGEVPAPTSLLRNAGTGRCLDIPGGTTANVQVQVYTCADSAAQRWTLTAGGQITALGGQKCLDAYGGGTTNGTVVGTWACNGGDNQRWTVGADGTVRGVHSGLCLDANTATSKVQLWACWGGDNQKWQIQNTYARGEINAPIPADGEAGRRTAADPLTGGSAHPSQ</sequence>
<keyword evidence="5" id="KW-0732">Signal</keyword>
<reference evidence="8" key="1">
    <citation type="journal article" date="2019" name="Int. J. Syst. Evol. Microbiol.">
        <title>The Global Catalogue of Microorganisms (GCM) 10K type strain sequencing project: providing services to taxonomists for standard genome sequencing and annotation.</title>
        <authorList>
            <consortium name="The Broad Institute Genomics Platform"/>
            <consortium name="The Broad Institute Genome Sequencing Center for Infectious Disease"/>
            <person name="Wu L."/>
            <person name="Ma J."/>
        </authorList>
    </citation>
    <scope>NUCLEOTIDE SEQUENCE [LARGE SCALE GENOMIC DNA]</scope>
    <source>
        <strain evidence="8">CGMCC 4.7400</strain>
    </source>
</reference>
<keyword evidence="2 3" id="KW-0326">Glycosidase</keyword>
<feature type="region of interest" description="Disordered" evidence="4">
    <location>
        <begin position="487"/>
        <end position="514"/>
    </location>
</feature>
<feature type="signal peptide" evidence="5">
    <location>
        <begin position="1"/>
        <end position="25"/>
    </location>
</feature>
<keyword evidence="1 3" id="KW-0378">Hydrolase</keyword>
<dbReference type="SMART" id="SM00458">
    <property type="entry name" value="RICIN"/>
    <property type="match status" value="1"/>
</dbReference>
<evidence type="ECO:0000256" key="1">
    <source>
        <dbReference type="ARBA" id="ARBA00022801"/>
    </source>
</evidence>
<name>A0ABW2WH94_9ACTN</name>
<dbReference type="SUPFAM" id="SSF50370">
    <property type="entry name" value="Ricin B-like lectins"/>
    <property type="match status" value="1"/>
</dbReference>
<evidence type="ECO:0000259" key="6">
    <source>
        <dbReference type="SMART" id="SM00458"/>
    </source>
</evidence>
<accession>A0ABW2WH94</accession>
<dbReference type="Proteomes" id="UP001597023">
    <property type="component" value="Unassembled WGS sequence"/>
</dbReference>
<dbReference type="Gene3D" id="3.20.20.80">
    <property type="entry name" value="Glycosidases"/>
    <property type="match status" value="1"/>
</dbReference>
<dbReference type="InterPro" id="IPR035992">
    <property type="entry name" value="Ricin_B-like_lectins"/>
</dbReference>
<dbReference type="EMBL" id="JBHTEB010000001">
    <property type="protein sequence ID" value="MFD0318658.1"/>
    <property type="molecule type" value="Genomic_DNA"/>
</dbReference>
<dbReference type="RefSeq" id="WP_381616011.1">
    <property type="nucleotide sequence ID" value="NZ_JBHTEB010000001.1"/>
</dbReference>
<dbReference type="PROSITE" id="PS50231">
    <property type="entry name" value="RICIN_B_LECTIN"/>
    <property type="match status" value="1"/>
</dbReference>
<evidence type="ECO:0000256" key="3">
    <source>
        <dbReference type="RuleBase" id="RU361153"/>
    </source>
</evidence>
<feature type="chain" id="PRO_5046243243" evidence="5">
    <location>
        <begin position="26"/>
        <end position="514"/>
    </location>
</feature>
<dbReference type="PANTHER" id="PTHR34142:SF1">
    <property type="entry name" value="GLYCOSIDE HYDROLASE FAMILY 5 DOMAIN-CONTAINING PROTEIN"/>
    <property type="match status" value="1"/>
</dbReference>
<dbReference type="InterPro" id="IPR000772">
    <property type="entry name" value="Ricin_B_lectin"/>
</dbReference>
<dbReference type="Pfam" id="PF00652">
    <property type="entry name" value="Ricin_B_lectin"/>
    <property type="match status" value="1"/>
</dbReference>
<evidence type="ECO:0000256" key="2">
    <source>
        <dbReference type="ARBA" id="ARBA00023295"/>
    </source>
</evidence>
<dbReference type="SUPFAM" id="SSF51445">
    <property type="entry name" value="(Trans)glycosidases"/>
    <property type="match status" value="1"/>
</dbReference>
<gene>
    <name evidence="7" type="ORF">ACFQZ6_31515</name>
</gene>
<dbReference type="Gene3D" id="2.80.10.50">
    <property type="match status" value="2"/>
</dbReference>
<dbReference type="InterPro" id="IPR017853">
    <property type="entry name" value="GH"/>
</dbReference>
<evidence type="ECO:0000256" key="4">
    <source>
        <dbReference type="SAM" id="MobiDB-lite"/>
    </source>
</evidence>
<dbReference type="CDD" id="cd23418">
    <property type="entry name" value="beta-trefoil_Ricin_XLN-like"/>
    <property type="match status" value="1"/>
</dbReference>
<keyword evidence="8" id="KW-1185">Reference proteome</keyword>
<evidence type="ECO:0000313" key="8">
    <source>
        <dbReference type="Proteomes" id="UP001597023"/>
    </source>
</evidence>
<evidence type="ECO:0000313" key="7">
    <source>
        <dbReference type="EMBL" id="MFD0318658.1"/>
    </source>
</evidence>
<feature type="domain" description="Ricin B lectin" evidence="6">
    <location>
        <begin position="356"/>
        <end position="478"/>
    </location>
</feature>
<proteinExistence type="inferred from homology"/>